<dbReference type="Gene3D" id="3.40.1160.10">
    <property type="entry name" value="Acetylglutamate kinase-like"/>
    <property type="match status" value="1"/>
</dbReference>
<evidence type="ECO:0000256" key="6">
    <source>
        <dbReference type="ARBA" id="ARBA00022777"/>
    </source>
</evidence>
<dbReference type="PANTHER" id="PTHR43654">
    <property type="entry name" value="GLUTAMATE 5-KINASE"/>
    <property type="match status" value="1"/>
</dbReference>
<evidence type="ECO:0000256" key="3">
    <source>
        <dbReference type="ARBA" id="ARBA00022650"/>
    </source>
</evidence>
<protein>
    <recommendedName>
        <fullName evidence="8">Glutamate 5-kinase</fullName>
        <ecNumber evidence="8">2.7.2.11</ecNumber>
    </recommendedName>
    <alternativeName>
        <fullName evidence="8">Gamma-glutamyl kinase</fullName>
        <shortName evidence="8">GK</shortName>
    </alternativeName>
</protein>
<keyword evidence="11" id="KW-1185">Reference proteome</keyword>
<evidence type="ECO:0000256" key="8">
    <source>
        <dbReference type="HAMAP-Rule" id="MF_00456"/>
    </source>
</evidence>
<keyword evidence="4 8" id="KW-0808">Transferase</keyword>
<comment type="subcellular location">
    <subcellularLocation>
        <location evidence="8">Cytoplasm</location>
    </subcellularLocation>
</comment>
<dbReference type="InterPro" id="IPR001057">
    <property type="entry name" value="Glu/AcGlu_kinase"/>
</dbReference>
<dbReference type="InterPro" id="IPR041739">
    <property type="entry name" value="G5K_ProB"/>
</dbReference>
<dbReference type="InterPro" id="IPR019797">
    <property type="entry name" value="Glutamate_5-kinase_CS"/>
</dbReference>
<comment type="pathway">
    <text evidence="8">Amino-acid biosynthesis; L-proline biosynthesis; L-glutamate 5-semialdehyde from L-glutamate: step 1/2.</text>
</comment>
<accession>A0AA51RQA6</accession>
<comment type="function">
    <text evidence="8">Catalyzes the transfer of a phosphate group to glutamate to form L-glutamate 5-phosphate.</text>
</comment>
<dbReference type="PANTHER" id="PTHR43654:SF1">
    <property type="entry name" value="ISOPENTENYL PHOSPHATE KINASE"/>
    <property type="match status" value="1"/>
</dbReference>
<dbReference type="InterPro" id="IPR015947">
    <property type="entry name" value="PUA-like_sf"/>
</dbReference>
<dbReference type="GO" id="GO:0055129">
    <property type="term" value="P:L-proline biosynthetic process"/>
    <property type="evidence" value="ECO:0007669"/>
    <property type="project" value="UniProtKB-UniRule"/>
</dbReference>
<dbReference type="CDD" id="cd04242">
    <property type="entry name" value="AAK_G5K_ProB"/>
    <property type="match status" value="1"/>
</dbReference>
<keyword evidence="1 8" id="KW-0963">Cytoplasm</keyword>
<dbReference type="InterPro" id="IPR036974">
    <property type="entry name" value="PUA_sf"/>
</dbReference>
<dbReference type="Proteomes" id="UP001239782">
    <property type="component" value="Chromosome"/>
</dbReference>
<dbReference type="RefSeq" id="WP_309200819.1">
    <property type="nucleotide sequence ID" value="NZ_CP133548.1"/>
</dbReference>
<dbReference type="SUPFAM" id="SSF88697">
    <property type="entry name" value="PUA domain-like"/>
    <property type="match status" value="1"/>
</dbReference>
<dbReference type="InterPro" id="IPR001048">
    <property type="entry name" value="Asp/Glu/Uridylate_kinase"/>
</dbReference>
<evidence type="ECO:0000256" key="1">
    <source>
        <dbReference type="ARBA" id="ARBA00022490"/>
    </source>
</evidence>
<dbReference type="GO" id="GO:0003723">
    <property type="term" value="F:RNA binding"/>
    <property type="evidence" value="ECO:0007669"/>
    <property type="project" value="InterPro"/>
</dbReference>
<evidence type="ECO:0000256" key="5">
    <source>
        <dbReference type="ARBA" id="ARBA00022741"/>
    </source>
</evidence>
<evidence type="ECO:0000256" key="7">
    <source>
        <dbReference type="ARBA" id="ARBA00022840"/>
    </source>
</evidence>
<proteinExistence type="inferred from homology"/>
<dbReference type="NCBIfam" id="TIGR01027">
    <property type="entry name" value="proB"/>
    <property type="match status" value="1"/>
</dbReference>
<dbReference type="InterPro" id="IPR005715">
    <property type="entry name" value="Glu_5kinase/COase_Synthase"/>
</dbReference>
<comment type="similarity">
    <text evidence="8">Belongs to the glutamate 5-kinase family.</text>
</comment>
<evidence type="ECO:0000313" key="10">
    <source>
        <dbReference type="EMBL" id="WMS85666.1"/>
    </source>
</evidence>
<name>A0AA51RQA6_9GAMM</name>
<feature type="binding site" evidence="8">
    <location>
        <position position="16"/>
    </location>
    <ligand>
        <name>ATP</name>
        <dbReference type="ChEBI" id="CHEBI:30616"/>
    </ligand>
</feature>
<dbReference type="PROSITE" id="PS00902">
    <property type="entry name" value="GLUTAMATE_5_KINASE"/>
    <property type="match status" value="1"/>
</dbReference>
<dbReference type="EMBL" id="CP133548">
    <property type="protein sequence ID" value="WMS85666.1"/>
    <property type="molecule type" value="Genomic_DNA"/>
</dbReference>
<comment type="catalytic activity">
    <reaction evidence="8">
        <text>L-glutamate + ATP = L-glutamyl 5-phosphate + ADP</text>
        <dbReference type="Rhea" id="RHEA:14877"/>
        <dbReference type="ChEBI" id="CHEBI:29985"/>
        <dbReference type="ChEBI" id="CHEBI:30616"/>
        <dbReference type="ChEBI" id="CHEBI:58274"/>
        <dbReference type="ChEBI" id="CHEBI:456216"/>
        <dbReference type="EC" id="2.7.2.11"/>
    </reaction>
</comment>
<keyword evidence="2 8" id="KW-0028">Amino-acid biosynthesis</keyword>
<feature type="binding site" evidence="8">
    <location>
        <position position="56"/>
    </location>
    <ligand>
        <name>substrate</name>
    </ligand>
</feature>
<dbReference type="PIRSF" id="PIRSF000729">
    <property type="entry name" value="GK"/>
    <property type="match status" value="1"/>
</dbReference>
<keyword evidence="7 8" id="KW-0067">ATP-binding</keyword>
<feature type="binding site" evidence="8">
    <location>
        <begin position="171"/>
        <end position="172"/>
    </location>
    <ligand>
        <name>ATP</name>
        <dbReference type="ChEBI" id="CHEBI:30616"/>
    </ligand>
</feature>
<evidence type="ECO:0000259" key="9">
    <source>
        <dbReference type="Pfam" id="PF00696"/>
    </source>
</evidence>
<dbReference type="HAMAP" id="MF_00456">
    <property type="entry name" value="ProB"/>
    <property type="match status" value="1"/>
</dbReference>
<dbReference type="InterPro" id="IPR036393">
    <property type="entry name" value="AceGlu_kinase-like_sf"/>
</dbReference>
<evidence type="ECO:0000256" key="4">
    <source>
        <dbReference type="ARBA" id="ARBA00022679"/>
    </source>
</evidence>
<dbReference type="Gene3D" id="2.30.130.10">
    <property type="entry name" value="PUA domain"/>
    <property type="match status" value="1"/>
</dbReference>
<keyword evidence="6 8" id="KW-0418">Kinase</keyword>
<dbReference type="FunFam" id="3.40.1160.10:FF:000006">
    <property type="entry name" value="Glutamate 5-kinase"/>
    <property type="match status" value="1"/>
</dbReference>
<evidence type="ECO:0000256" key="2">
    <source>
        <dbReference type="ARBA" id="ARBA00022605"/>
    </source>
</evidence>
<dbReference type="AlphaFoldDB" id="A0AA51RQA6"/>
<sequence length="372" mass="40793">MSDQQQEFHWRRIVLKVGSALIAPDNNGCSSRYLLGIAEFIIKCRMRGVQVVLVSSGSVAAGAHAFDNSKERSIAVKKAMAAKGQMDMMASWDRLFDFPIAQLLLTQGDLQIHERYHSIRETAFELLNNDVLPVVNENDAVTSDEQKVGDNDNLSAMIAAAVDADCLIICSDVNGLYTDNPNTNPHAELVKRVEKIDQRIFDMAGGPDSAVGTGGMRTKLEAAEKATSNGILTYIVNGLNTASFNQLFEGKNPGTEFVPFKQPLDDRIHWITHTSKAKGEVIVKNDVEDKSDGSQLNFDHTDIVNVVGEFATGDTILVRTEKGKKLAKAASQHSSCMLNLIVRDDIDESAIENDDNENTIIEENSLAILENK</sequence>
<organism evidence="10 11">
    <name type="scientific">Pleionea litopenaei</name>
    <dbReference type="NCBI Taxonomy" id="3070815"/>
    <lineage>
        <taxon>Bacteria</taxon>
        <taxon>Pseudomonadati</taxon>
        <taxon>Pseudomonadota</taxon>
        <taxon>Gammaproteobacteria</taxon>
        <taxon>Oceanospirillales</taxon>
        <taxon>Pleioneaceae</taxon>
        <taxon>Pleionea</taxon>
    </lineage>
</organism>
<reference evidence="10 11" key="1">
    <citation type="submission" date="2023-08" db="EMBL/GenBank/DDBJ databases">
        <title>Pleionea litopenaei sp. nov., isolated from stomach of juvenile Litopenaeus vannamei.</title>
        <authorList>
            <person name="Rho A.M."/>
            <person name="Hwang C.Y."/>
        </authorList>
    </citation>
    <scope>NUCLEOTIDE SEQUENCE [LARGE SCALE GENOMIC DNA]</scope>
    <source>
        <strain evidence="10 11">HL-JVS1</strain>
    </source>
</reference>
<dbReference type="InterPro" id="IPR011529">
    <property type="entry name" value="Glu_5kinase"/>
</dbReference>
<dbReference type="PRINTS" id="PR00474">
    <property type="entry name" value="GLU5KINASE"/>
</dbReference>
<dbReference type="KEGG" id="plei:Q9312_10615"/>
<feature type="binding site" evidence="8">
    <location>
        <begin position="213"/>
        <end position="219"/>
    </location>
    <ligand>
        <name>ATP</name>
        <dbReference type="ChEBI" id="CHEBI:30616"/>
    </ligand>
</feature>
<dbReference type="Pfam" id="PF00696">
    <property type="entry name" value="AA_kinase"/>
    <property type="match status" value="1"/>
</dbReference>
<keyword evidence="5 8" id="KW-0547">Nucleotide-binding</keyword>
<feature type="domain" description="Aspartate/glutamate/uridylate kinase" evidence="9">
    <location>
        <begin position="12"/>
        <end position="237"/>
    </location>
</feature>
<dbReference type="GO" id="GO:0004349">
    <property type="term" value="F:glutamate 5-kinase activity"/>
    <property type="evidence" value="ECO:0007669"/>
    <property type="project" value="UniProtKB-UniRule"/>
</dbReference>
<dbReference type="EC" id="2.7.2.11" evidence="8"/>
<evidence type="ECO:0000313" key="11">
    <source>
        <dbReference type="Proteomes" id="UP001239782"/>
    </source>
</evidence>
<feature type="binding site" evidence="8">
    <location>
        <position position="151"/>
    </location>
    <ligand>
        <name>substrate</name>
    </ligand>
</feature>
<dbReference type="GO" id="GO:0005829">
    <property type="term" value="C:cytosol"/>
    <property type="evidence" value="ECO:0007669"/>
    <property type="project" value="TreeGrafter"/>
</dbReference>
<feature type="binding site" evidence="8">
    <location>
        <position position="139"/>
    </location>
    <ligand>
        <name>substrate</name>
    </ligand>
</feature>
<dbReference type="GO" id="GO:0005524">
    <property type="term" value="F:ATP binding"/>
    <property type="evidence" value="ECO:0007669"/>
    <property type="project" value="UniProtKB-KW"/>
</dbReference>
<gene>
    <name evidence="8 10" type="primary">proB</name>
    <name evidence="10" type="ORF">Q9312_10615</name>
</gene>
<dbReference type="SUPFAM" id="SSF53633">
    <property type="entry name" value="Carbamate kinase-like"/>
    <property type="match status" value="1"/>
</dbReference>
<keyword evidence="3 8" id="KW-0641">Proline biosynthesis</keyword>